<comment type="caution">
    <text evidence="12">The sequence shown here is derived from an EMBL/GenBank/DDBJ whole genome shotgun (WGS) entry which is preliminary data.</text>
</comment>
<feature type="transmembrane region" description="Helical" evidence="8">
    <location>
        <begin position="369"/>
        <end position="400"/>
    </location>
</feature>
<feature type="chain" id="PRO_5043036578" description="ML-like domain-containing protein" evidence="9">
    <location>
        <begin position="25"/>
        <end position="827"/>
    </location>
</feature>
<organism evidence="12 13">
    <name type="scientific">Staphylotrichum tortipilum</name>
    <dbReference type="NCBI Taxonomy" id="2831512"/>
    <lineage>
        <taxon>Eukaryota</taxon>
        <taxon>Fungi</taxon>
        <taxon>Dikarya</taxon>
        <taxon>Ascomycota</taxon>
        <taxon>Pezizomycotina</taxon>
        <taxon>Sordariomycetes</taxon>
        <taxon>Sordariomycetidae</taxon>
        <taxon>Sordariales</taxon>
        <taxon>Chaetomiaceae</taxon>
        <taxon>Staphylotrichum</taxon>
    </lineage>
</organism>
<protein>
    <recommendedName>
        <fullName evidence="14">ML-like domain-containing protein</fullName>
    </recommendedName>
</protein>
<dbReference type="GO" id="GO:0009272">
    <property type="term" value="P:fungal-type cell wall biogenesis"/>
    <property type="evidence" value="ECO:0007669"/>
    <property type="project" value="TreeGrafter"/>
</dbReference>
<reference evidence="12" key="1">
    <citation type="journal article" date="2023" name="Mol. Phylogenet. Evol.">
        <title>Genome-scale phylogeny and comparative genomics of the fungal order Sordariales.</title>
        <authorList>
            <person name="Hensen N."/>
            <person name="Bonometti L."/>
            <person name="Westerberg I."/>
            <person name="Brannstrom I.O."/>
            <person name="Guillou S."/>
            <person name="Cros-Aarteil S."/>
            <person name="Calhoun S."/>
            <person name="Haridas S."/>
            <person name="Kuo A."/>
            <person name="Mondo S."/>
            <person name="Pangilinan J."/>
            <person name="Riley R."/>
            <person name="LaButti K."/>
            <person name="Andreopoulos B."/>
            <person name="Lipzen A."/>
            <person name="Chen C."/>
            <person name="Yan M."/>
            <person name="Daum C."/>
            <person name="Ng V."/>
            <person name="Clum A."/>
            <person name="Steindorff A."/>
            <person name="Ohm R.A."/>
            <person name="Martin F."/>
            <person name="Silar P."/>
            <person name="Natvig D.O."/>
            <person name="Lalanne C."/>
            <person name="Gautier V."/>
            <person name="Ament-Velasquez S.L."/>
            <person name="Kruys A."/>
            <person name="Hutchinson M.I."/>
            <person name="Powell A.J."/>
            <person name="Barry K."/>
            <person name="Miller A.N."/>
            <person name="Grigoriev I.V."/>
            <person name="Debuchy R."/>
            <person name="Gladieux P."/>
            <person name="Hiltunen Thoren M."/>
            <person name="Johannesson H."/>
        </authorList>
    </citation>
    <scope>NUCLEOTIDE SEQUENCE</scope>
    <source>
        <strain evidence="12">CBS 103.79</strain>
    </source>
</reference>
<evidence type="ECO:0008006" key="14">
    <source>
        <dbReference type="Google" id="ProtNLM"/>
    </source>
</evidence>
<accession>A0AAN6RQT6</accession>
<dbReference type="SMART" id="SM00737">
    <property type="entry name" value="ML"/>
    <property type="match status" value="1"/>
</dbReference>
<evidence type="ECO:0000259" key="10">
    <source>
        <dbReference type="SMART" id="SM00737"/>
    </source>
</evidence>
<dbReference type="PANTHER" id="PTHR31145:SF5">
    <property type="entry name" value="DUF907 DOMAIN PROTEIN (AFU_ORTHOLOGUE AFUA_2G06100)"/>
    <property type="match status" value="1"/>
</dbReference>
<feature type="signal peptide" evidence="9">
    <location>
        <begin position="1"/>
        <end position="24"/>
    </location>
</feature>
<feature type="transmembrane region" description="Helical" evidence="8">
    <location>
        <begin position="597"/>
        <end position="626"/>
    </location>
</feature>
<dbReference type="GO" id="GO:0016020">
    <property type="term" value="C:membrane"/>
    <property type="evidence" value="ECO:0007669"/>
    <property type="project" value="UniProtKB-SubCell"/>
</dbReference>
<feature type="domain" description="MD-2-related lipid-recognition" evidence="10">
    <location>
        <begin position="33"/>
        <end position="160"/>
    </location>
</feature>
<evidence type="ECO:0000259" key="11">
    <source>
        <dbReference type="SMART" id="SM01320"/>
    </source>
</evidence>
<dbReference type="Pfam" id="PF14558">
    <property type="entry name" value="TRP_N"/>
    <property type="match status" value="1"/>
</dbReference>
<evidence type="ECO:0000256" key="2">
    <source>
        <dbReference type="ARBA" id="ARBA00010642"/>
    </source>
</evidence>
<keyword evidence="13" id="KW-1185">Reference proteome</keyword>
<feature type="domain" description="ML-like" evidence="11">
    <location>
        <begin position="26"/>
        <end position="167"/>
    </location>
</feature>
<proteinExistence type="inferred from homology"/>
<keyword evidence="6 8" id="KW-0472">Membrane</keyword>
<dbReference type="SMART" id="SM01320">
    <property type="entry name" value="TRP_N"/>
    <property type="match status" value="1"/>
</dbReference>
<feature type="transmembrane region" description="Helical" evidence="8">
    <location>
        <begin position="535"/>
        <end position="554"/>
    </location>
</feature>
<dbReference type="EMBL" id="MU855712">
    <property type="protein sequence ID" value="KAK3900032.1"/>
    <property type="molecule type" value="Genomic_DNA"/>
</dbReference>
<keyword evidence="5 8" id="KW-1133">Transmembrane helix</keyword>
<dbReference type="PANTHER" id="PTHR31145">
    <property type="entry name" value="INTEGRAL MEMBRANE PROTEIN (AFU_ORTHOLOGUE AFUA_7G01610)"/>
    <property type="match status" value="1"/>
</dbReference>
<evidence type="ECO:0000256" key="9">
    <source>
        <dbReference type="SAM" id="SignalP"/>
    </source>
</evidence>
<feature type="compositionally biased region" description="Gly residues" evidence="7">
    <location>
        <begin position="783"/>
        <end position="798"/>
    </location>
</feature>
<feature type="transmembrane region" description="Helical" evidence="8">
    <location>
        <begin position="447"/>
        <end position="469"/>
    </location>
</feature>
<evidence type="ECO:0000256" key="6">
    <source>
        <dbReference type="ARBA" id="ARBA00023136"/>
    </source>
</evidence>
<reference evidence="12" key="2">
    <citation type="submission" date="2023-05" db="EMBL/GenBank/DDBJ databases">
        <authorList>
            <consortium name="Lawrence Berkeley National Laboratory"/>
            <person name="Steindorff A."/>
            <person name="Hensen N."/>
            <person name="Bonometti L."/>
            <person name="Westerberg I."/>
            <person name="Brannstrom I.O."/>
            <person name="Guillou S."/>
            <person name="Cros-Aarteil S."/>
            <person name="Calhoun S."/>
            <person name="Haridas S."/>
            <person name="Kuo A."/>
            <person name="Mondo S."/>
            <person name="Pangilinan J."/>
            <person name="Riley R."/>
            <person name="Labutti K."/>
            <person name="Andreopoulos B."/>
            <person name="Lipzen A."/>
            <person name="Chen C."/>
            <person name="Yanf M."/>
            <person name="Daum C."/>
            <person name="Ng V."/>
            <person name="Clum A."/>
            <person name="Ohm R."/>
            <person name="Martin F."/>
            <person name="Silar P."/>
            <person name="Natvig D."/>
            <person name="Lalanne C."/>
            <person name="Gautier V."/>
            <person name="Ament-Velasquez S.L."/>
            <person name="Kruys A."/>
            <person name="Hutchinson M.I."/>
            <person name="Powell A.J."/>
            <person name="Barry K."/>
            <person name="Miller A.N."/>
            <person name="Grigoriev I.V."/>
            <person name="Debuchy R."/>
            <person name="Gladieux P."/>
            <person name="Thoren M.H."/>
            <person name="Johannesson H."/>
        </authorList>
    </citation>
    <scope>NUCLEOTIDE SEQUENCE</scope>
    <source>
        <strain evidence="12">CBS 103.79</strain>
    </source>
</reference>
<gene>
    <name evidence="12" type="ORF">C8A05DRAFT_46037</name>
</gene>
<feature type="transmembrane region" description="Helical" evidence="8">
    <location>
        <begin position="566"/>
        <end position="585"/>
    </location>
</feature>
<feature type="region of interest" description="Disordered" evidence="7">
    <location>
        <begin position="668"/>
        <end position="740"/>
    </location>
</feature>
<keyword evidence="4 9" id="KW-0732">Signal</keyword>
<dbReference type="InterPro" id="IPR010308">
    <property type="entry name" value="TRP_C"/>
</dbReference>
<evidence type="ECO:0000313" key="13">
    <source>
        <dbReference type="Proteomes" id="UP001303889"/>
    </source>
</evidence>
<comment type="subcellular location">
    <subcellularLocation>
        <location evidence="1">Membrane</location>
        <topology evidence="1">Multi-pass membrane protein</topology>
    </subcellularLocation>
</comment>
<feature type="region of interest" description="Disordered" evidence="7">
    <location>
        <begin position="768"/>
        <end position="798"/>
    </location>
</feature>
<dbReference type="AlphaFoldDB" id="A0AAN6RQT6"/>
<evidence type="ECO:0000256" key="4">
    <source>
        <dbReference type="ARBA" id="ARBA00022729"/>
    </source>
</evidence>
<evidence type="ECO:0000256" key="8">
    <source>
        <dbReference type="SAM" id="Phobius"/>
    </source>
</evidence>
<evidence type="ECO:0000313" key="12">
    <source>
        <dbReference type="EMBL" id="KAK3900032.1"/>
    </source>
</evidence>
<dbReference type="InterPro" id="IPR040241">
    <property type="entry name" value="TRP_Flc/Pkd2-like"/>
</dbReference>
<dbReference type="Proteomes" id="UP001303889">
    <property type="component" value="Unassembled WGS sequence"/>
</dbReference>
<dbReference type="InterPro" id="IPR032800">
    <property type="entry name" value="TRP_N"/>
</dbReference>
<dbReference type="Pfam" id="PF06011">
    <property type="entry name" value="TRP"/>
    <property type="match status" value="1"/>
</dbReference>
<dbReference type="InterPro" id="IPR003172">
    <property type="entry name" value="ML_dom"/>
</dbReference>
<evidence type="ECO:0000256" key="5">
    <source>
        <dbReference type="ARBA" id="ARBA00022989"/>
    </source>
</evidence>
<feature type="transmembrane region" description="Helical" evidence="8">
    <location>
        <begin position="509"/>
        <end position="529"/>
    </location>
</feature>
<dbReference type="GO" id="GO:0055085">
    <property type="term" value="P:transmembrane transport"/>
    <property type="evidence" value="ECO:0007669"/>
    <property type="project" value="TreeGrafter"/>
</dbReference>
<evidence type="ECO:0000256" key="7">
    <source>
        <dbReference type="SAM" id="MobiDB-lite"/>
    </source>
</evidence>
<keyword evidence="3 8" id="KW-0812">Transmembrane</keyword>
<sequence>MVGLKGPLMRAALAGAVLASGVLGVDVLETVGFSSCNTNASVTVQRVDIKYNAENKTVSFDVAGTSNQVQNVTAVLNVTAYGQNIYSNSFDPCSPGTFVKQLCPVPKGTFSAKGVQKIPDEYAKLVPAIAFQIPDIAAMATLQLKSRESGERVACIQSQVTNGKTASVPAVSYVAAGVAGAALVLGGVSAVGAAIAGGGGAAVGGSSAAGGMGTISPSFTEVFGWFQGMAMNGMLSVNYPPVYRSFAKNFGFSTGLIPWTQLQVSIDGFRARTGGNLTGNSVESLRNTTLVFPDGSSEQTGQGLFRRAVDQFVHLAARQIEASVNGTTVAGQQDGSGGGGDGAKDTVRVAVSGIQGYVQQLSIPSGNTFMTVLLIVAIVIAAIVVGILLVKLVLEFWALFGSFPKSLAGFRKHYWGSIARAVTSLILLLYGVWVLYCMFQFTRGDSWAAKVLAGVTLFLFTAILAFFGWKIWSTARKLKQAEGDVGGLYEDKNTWVKYSLFYESYRRDYWWVFVPVIVYMFAKGCVLAAADGHGMVQTIGQLVVEGVMLILLLWSRPYERRSGNIINITIQVVRVLSVACILVFVEEFGIAQTTQTVTGVVLIVVQSALTGILAILIAWNAIIACCKENPHRKRRKEMEKLRMSDTLTPLDARNSLLLDRAKTASSTLSSLSLSKTPDPKPAPSINITNTARSASPDRYSDNTNPMFSGSGLRGQNGPGIRPLTPNNPYEASAGGGGNASRENLMLGAAPLGGGMEMRQPTLPDLGGYGGLGGAAQGRQETRGYGGNGGQGGNRGYGNGSYGGQGGNGGYGGLDVEGGRGYGGYGRY</sequence>
<comment type="similarity">
    <text evidence="2">Belongs to the transient receptor potential (TRP) ion channel family.</text>
</comment>
<evidence type="ECO:0000256" key="3">
    <source>
        <dbReference type="ARBA" id="ARBA00022692"/>
    </source>
</evidence>
<feature type="transmembrane region" description="Helical" evidence="8">
    <location>
        <begin position="421"/>
        <end position="441"/>
    </location>
</feature>
<evidence type="ECO:0000256" key="1">
    <source>
        <dbReference type="ARBA" id="ARBA00004141"/>
    </source>
</evidence>
<name>A0AAN6RQT6_9PEZI</name>